<keyword evidence="6" id="KW-0964">Secreted</keyword>
<dbReference type="RefSeq" id="XP_007940846.1">
    <property type="nucleotide sequence ID" value="XM_007942655.1"/>
</dbReference>
<evidence type="ECO:0000256" key="13">
    <source>
        <dbReference type="ARBA" id="ARBA00031549"/>
    </source>
</evidence>
<evidence type="ECO:0000256" key="10">
    <source>
        <dbReference type="ARBA" id="ARBA00023180"/>
    </source>
</evidence>
<organism evidence="18 19">
    <name type="scientific">Orycteropus afer afer</name>
    <dbReference type="NCBI Taxonomy" id="1230840"/>
    <lineage>
        <taxon>Eukaryota</taxon>
        <taxon>Metazoa</taxon>
        <taxon>Chordata</taxon>
        <taxon>Craniata</taxon>
        <taxon>Vertebrata</taxon>
        <taxon>Euteleostomi</taxon>
        <taxon>Mammalia</taxon>
        <taxon>Eutheria</taxon>
        <taxon>Afrotheria</taxon>
        <taxon>Tubulidentata</taxon>
        <taxon>Orycteropodidae</taxon>
        <taxon>Orycteropus</taxon>
    </lineage>
</organism>
<evidence type="ECO:0000256" key="2">
    <source>
        <dbReference type="ARBA" id="ARBA00004613"/>
    </source>
</evidence>
<evidence type="ECO:0000256" key="3">
    <source>
        <dbReference type="ARBA" id="ARBA00010718"/>
    </source>
</evidence>
<dbReference type="InterPro" id="IPR001148">
    <property type="entry name" value="CA_dom"/>
</dbReference>
<evidence type="ECO:0000256" key="12">
    <source>
        <dbReference type="ARBA" id="ARBA00025355"/>
    </source>
</evidence>
<comment type="catalytic activity">
    <reaction evidence="15">
        <text>hydrogencarbonate + H(+) = CO2 + H2O</text>
        <dbReference type="Rhea" id="RHEA:10748"/>
        <dbReference type="ChEBI" id="CHEBI:15377"/>
        <dbReference type="ChEBI" id="CHEBI:15378"/>
        <dbReference type="ChEBI" id="CHEBI:16526"/>
        <dbReference type="ChEBI" id="CHEBI:17544"/>
        <dbReference type="EC" id="4.2.1.1"/>
    </reaction>
</comment>
<dbReference type="GO" id="GO:0008270">
    <property type="term" value="F:zinc ion binding"/>
    <property type="evidence" value="ECO:0007669"/>
    <property type="project" value="InterPro"/>
</dbReference>
<name>A0A8B7A3T5_ORYAF</name>
<keyword evidence="18" id="KW-1185">Reference proteome</keyword>
<sequence length="285" mass="32822">MRAPAILLSLFLGALAQHGSHWTYYEGALDQKYWPDHYAACGGQRQSPINVQRKMVRYNPALKDLKLTGYEAQEGEFPMTNNGHTVEIKLPPTMRMMTTDGTEYIAEQMHFHWGGGSSEMSGSEHTIDGIRSMIEIHVVHYNSKYKSYHVAKEAPNGLAVMAALCEVQENGENTYYSEFFSHLQNIRYRGQRTTLTGLDIRDMLPVNLNSYYTYWGSLTTPPCTENVLWFLLAEPVRLSRTQIWKLENSLLDHQNKTLHNDYRRTQPLNNRVVEANFNYFSNPCE</sequence>
<keyword evidence="10" id="KW-0325">Glycoprotein</keyword>
<proteinExistence type="inferred from homology"/>
<dbReference type="PANTHER" id="PTHR18952">
    <property type="entry name" value="CARBONIC ANHYDRASE"/>
    <property type="match status" value="1"/>
</dbReference>
<dbReference type="GO" id="GO:0005615">
    <property type="term" value="C:extracellular space"/>
    <property type="evidence" value="ECO:0007669"/>
    <property type="project" value="TreeGrafter"/>
</dbReference>
<comment type="cofactor">
    <cofactor evidence="1">
        <name>Zn(2+)</name>
        <dbReference type="ChEBI" id="CHEBI:29105"/>
    </cofactor>
</comment>
<dbReference type="AlphaFoldDB" id="A0A8B7A3T5"/>
<evidence type="ECO:0000256" key="9">
    <source>
        <dbReference type="ARBA" id="ARBA00023157"/>
    </source>
</evidence>
<dbReference type="SUPFAM" id="SSF51069">
    <property type="entry name" value="Carbonic anhydrase"/>
    <property type="match status" value="1"/>
</dbReference>
<dbReference type="FunFam" id="3.10.200.10:FF:000003">
    <property type="entry name" value="Carbonic anhydrase 12"/>
    <property type="match status" value="1"/>
</dbReference>
<keyword evidence="7" id="KW-0479">Metal-binding</keyword>
<feature type="chain" id="PRO_5034282474" description="Carbonic anhydrase 6" evidence="16">
    <location>
        <begin position="17"/>
        <end position="285"/>
    </location>
</feature>
<dbReference type="OrthoDB" id="429145at2759"/>
<evidence type="ECO:0000256" key="7">
    <source>
        <dbReference type="ARBA" id="ARBA00022723"/>
    </source>
</evidence>
<dbReference type="Proteomes" id="UP000694850">
    <property type="component" value="Unplaced"/>
</dbReference>
<dbReference type="GeneID" id="103198482"/>
<evidence type="ECO:0000256" key="11">
    <source>
        <dbReference type="ARBA" id="ARBA00023239"/>
    </source>
</evidence>
<keyword evidence="9" id="KW-1015">Disulfide bond</keyword>
<comment type="similarity">
    <text evidence="3">Belongs to the alpha-carbonic anhydrase family.</text>
</comment>
<protein>
    <recommendedName>
        <fullName evidence="5">Carbonic anhydrase 6</fullName>
        <ecNumber evidence="4">4.2.1.1</ecNumber>
    </recommendedName>
    <alternativeName>
        <fullName evidence="13">Carbonate dehydratase VI</fullName>
    </alternativeName>
    <alternativeName>
        <fullName evidence="14">Carbonic anhydrase VI</fullName>
    </alternativeName>
</protein>
<gene>
    <name evidence="19" type="primary">CA6</name>
</gene>
<dbReference type="PANTHER" id="PTHR18952:SF110">
    <property type="entry name" value="CARBONIC ANHYDRASE 6"/>
    <property type="match status" value="1"/>
</dbReference>
<evidence type="ECO:0000313" key="19">
    <source>
        <dbReference type="RefSeq" id="XP_007940846.1"/>
    </source>
</evidence>
<dbReference type="InterPro" id="IPR036398">
    <property type="entry name" value="CA_dom_sf"/>
</dbReference>
<evidence type="ECO:0000256" key="5">
    <source>
        <dbReference type="ARBA" id="ARBA00014200"/>
    </source>
</evidence>
<dbReference type="CTD" id="765"/>
<dbReference type="Pfam" id="PF00194">
    <property type="entry name" value="Carb_anhydrase"/>
    <property type="match status" value="1"/>
</dbReference>
<dbReference type="SMART" id="SM01057">
    <property type="entry name" value="Carb_anhydrase"/>
    <property type="match status" value="1"/>
</dbReference>
<keyword evidence="8" id="KW-0862">Zinc</keyword>
<comment type="subcellular location">
    <subcellularLocation>
        <location evidence="2">Secreted</location>
    </subcellularLocation>
</comment>
<evidence type="ECO:0000256" key="8">
    <source>
        <dbReference type="ARBA" id="ARBA00022833"/>
    </source>
</evidence>
<feature type="domain" description="Alpha-carbonic anhydrase" evidence="17">
    <location>
        <begin position="20"/>
        <end position="277"/>
    </location>
</feature>
<evidence type="ECO:0000256" key="6">
    <source>
        <dbReference type="ARBA" id="ARBA00022525"/>
    </source>
</evidence>
<feature type="signal peptide" evidence="16">
    <location>
        <begin position="1"/>
        <end position="16"/>
    </location>
</feature>
<dbReference type="Gene3D" id="3.10.200.10">
    <property type="entry name" value="Alpha carbonic anhydrase"/>
    <property type="match status" value="1"/>
</dbReference>
<evidence type="ECO:0000256" key="14">
    <source>
        <dbReference type="ARBA" id="ARBA00032196"/>
    </source>
</evidence>
<evidence type="ECO:0000256" key="4">
    <source>
        <dbReference type="ARBA" id="ARBA00012925"/>
    </source>
</evidence>
<dbReference type="InterPro" id="IPR023561">
    <property type="entry name" value="Carbonic_anhydrase_a-class"/>
</dbReference>
<evidence type="ECO:0000313" key="18">
    <source>
        <dbReference type="Proteomes" id="UP000694850"/>
    </source>
</evidence>
<comment type="function">
    <text evidence="12">Reversible hydration of carbon dioxide. Its role in saliva is unknown.</text>
</comment>
<evidence type="ECO:0000259" key="17">
    <source>
        <dbReference type="PROSITE" id="PS51144"/>
    </source>
</evidence>
<accession>A0A8B7A3T5</accession>
<evidence type="ECO:0000256" key="16">
    <source>
        <dbReference type="SAM" id="SignalP"/>
    </source>
</evidence>
<reference evidence="19" key="1">
    <citation type="submission" date="2025-08" db="UniProtKB">
        <authorList>
            <consortium name="RefSeq"/>
        </authorList>
    </citation>
    <scope>IDENTIFICATION</scope>
</reference>
<keyword evidence="11" id="KW-0456">Lyase</keyword>
<evidence type="ECO:0000256" key="1">
    <source>
        <dbReference type="ARBA" id="ARBA00001947"/>
    </source>
</evidence>
<keyword evidence="16" id="KW-0732">Signal</keyword>
<dbReference type="EC" id="4.2.1.1" evidence="4"/>
<evidence type="ECO:0000256" key="15">
    <source>
        <dbReference type="ARBA" id="ARBA00048348"/>
    </source>
</evidence>
<dbReference type="PROSITE" id="PS51144">
    <property type="entry name" value="ALPHA_CA_2"/>
    <property type="match status" value="1"/>
</dbReference>
<dbReference type="GO" id="GO:0004089">
    <property type="term" value="F:carbonate dehydratase activity"/>
    <property type="evidence" value="ECO:0007669"/>
    <property type="project" value="UniProtKB-EC"/>
</dbReference>